<dbReference type="PROSITE" id="PS52016">
    <property type="entry name" value="TONB_DEPENDENT_REC_3"/>
    <property type="match status" value="1"/>
</dbReference>
<dbReference type="InterPro" id="IPR037066">
    <property type="entry name" value="Plug_dom_sf"/>
</dbReference>
<evidence type="ECO:0000256" key="8">
    <source>
        <dbReference type="ARBA" id="ARBA00023136"/>
    </source>
</evidence>
<keyword evidence="8 10" id="KW-0472">Membrane</keyword>
<dbReference type="InterPro" id="IPR012910">
    <property type="entry name" value="Plug_dom"/>
</dbReference>
<keyword evidence="9 10" id="KW-0998">Cell outer membrane</keyword>
<evidence type="ECO:0000313" key="15">
    <source>
        <dbReference type="Proteomes" id="UP000317593"/>
    </source>
</evidence>
<comment type="similarity">
    <text evidence="10 11">Belongs to the TonB-dependent receptor family.</text>
</comment>
<dbReference type="OrthoDB" id="9758472at2"/>
<proteinExistence type="inferred from homology"/>
<dbReference type="PANTHER" id="PTHR30069">
    <property type="entry name" value="TONB-DEPENDENT OUTER MEMBRANE RECEPTOR"/>
    <property type="match status" value="1"/>
</dbReference>
<evidence type="ECO:0000256" key="7">
    <source>
        <dbReference type="ARBA" id="ARBA00023077"/>
    </source>
</evidence>
<dbReference type="RefSeq" id="WP_142714189.1">
    <property type="nucleotide sequence ID" value="NZ_FXTH01000006.1"/>
</dbReference>
<evidence type="ECO:0000256" key="11">
    <source>
        <dbReference type="RuleBase" id="RU003357"/>
    </source>
</evidence>
<evidence type="ECO:0000256" key="9">
    <source>
        <dbReference type="ARBA" id="ARBA00023237"/>
    </source>
</evidence>
<dbReference type="GO" id="GO:0015889">
    <property type="term" value="P:cobalamin transport"/>
    <property type="evidence" value="ECO:0007669"/>
    <property type="project" value="TreeGrafter"/>
</dbReference>
<keyword evidence="5" id="KW-0732">Signal</keyword>
<dbReference type="Gene3D" id="2.40.170.20">
    <property type="entry name" value="TonB-dependent receptor, beta-barrel domain"/>
    <property type="match status" value="1"/>
</dbReference>
<evidence type="ECO:0000256" key="6">
    <source>
        <dbReference type="ARBA" id="ARBA00023065"/>
    </source>
</evidence>
<dbReference type="GO" id="GO:0006811">
    <property type="term" value="P:monoatomic ion transport"/>
    <property type="evidence" value="ECO:0007669"/>
    <property type="project" value="UniProtKB-KW"/>
</dbReference>
<dbReference type="GO" id="GO:0009279">
    <property type="term" value="C:cell outer membrane"/>
    <property type="evidence" value="ECO:0007669"/>
    <property type="project" value="UniProtKB-SubCell"/>
</dbReference>
<dbReference type="CDD" id="cd01347">
    <property type="entry name" value="ligand_gated_channel"/>
    <property type="match status" value="1"/>
</dbReference>
<evidence type="ECO:0000256" key="3">
    <source>
        <dbReference type="ARBA" id="ARBA00022452"/>
    </source>
</evidence>
<keyword evidence="7 11" id="KW-0798">TonB box</keyword>
<evidence type="ECO:0000256" key="4">
    <source>
        <dbReference type="ARBA" id="ARBA00022692"/>
    </source>
</evidence>
<keyword evidence="3 10" id="KW-1134">Transmembrane beta strand</keyword>
<evidence type="ECO:0000259" key="13">
    <source>
        <dbReference type="Pfam" id="PF07715"/>
    </source>
</evidence>
<dbReference type="InterPro" id="IPR039426">
    <property type="entry name" value="TonB-dep_rcpt-like"/>
</dbReference>
<dbReference type="Proteomes" id="UP000317593">
    <property type="component" value="Unassembled WGS sequence"/>
</dbReference>
<feature type="domain" description="TonB-dependent receptor-like beta-barrel" evidence="12">
    <location>
        <begin position="199"/>
        <end position="632"/>
    </location>
</feature>
<keyword evidence="4 10" id="KW-0812">Transmembrane</keyword>
<dbReference type="Pfam" id="PF07715">
    <property type="entry name" value="Plug"/>
    <property type="match status" value="1"/>
</dbReference>
<dbReference type="InterPro" id="IPR036942">
    <property type="entry name" value="Beta-barrel_TonB_sf"/>
</dbReference>
<dbReference type="SUPFAM" id="SSF56935">
    <property type="entry name" value="Porins"/>
    <property type="match status" value="1"/>
</dbReference>
<reference evidence="14 15" key="1">
    <citation type="submission" date="2017-05" db="EMBL/GenBank/DDBJ databases">
        <authorList>
            <person name="Varghese N."/>
            <person name="Submissions S."/>
        </authorList>
    </citation>
    <scope>NUCLEOTIDE SEQUENCE [LARGE SCALE GENOMIC DNA]</scope>
    <source>
        <strain evidence="14 15">DSM 21194</strain>
    </source>
</reference>
<name>A0A521CM78_9BACT</name>
<evidence type="ECO:0000256" key="10">
    <source>
        <dbReference type="PROSITE-ProRule" id="PRU01360"/>
    </source>
</evidence>
<evidence type="ECO:0000256" key="5">
    <source>
        <dbReference type="ARBA" id="ARBA00022729"/>
    </source>
</evidence>
<dbReference type="AlphaFoldDB" id="A0A521CM78"/>
<dbReference type="Gene3D" id="2.170.130.10">
    <property type="entry name" value="TonB-dependent receptor, plug domain"/>
    <property type="match status" value="1"/>
</dbReference>
<dbReference type="InterPro" id="IPR000531">
    <property type="entry name" value="Beta-barrel_TonB"/>
</dbReference>
<keyword evidence="15" id="KW-1185">Reference proteome</keyword>
<sequence>MISFPNIFPFQKQGIIIHAFALWLVFCALPVMAQQAETLDTMVVSRELVVSSSRIPQTAAASGRNLTIIPYKTIQSMPVHTVDEVIRYVSGVEVQSRGAFGTQSDFSIRGSTFSQVLVMVDGVRINDPLTAHFNSNIPVAPSEIERIEVLHGPAAAQYGADAVGGVINIITRTFAHSEGEQVTSADARIGYGQDELKMGQGGFFHRGDNFRIGGGGMWYHTPGQSLGEGYRNRFSIGNASLSAGFHLGHGWDLAARTAYDDRDFNARYFYTVSPYDEAVERVTAWWNQLQLTQKSDRQVTTLKGSFKHNADDFVFNPEFPANHHTTNLLNLQLYQYRSLSSRWEWTYGAQMSNRFIRSNDRGRHNDWHYAGFSMVQWKPRDPLTLTGSLRLDHDENYGTELMPQLSASYEGSRWILRASGGRSIRSASYTERYISNNLEGPLAGGRNIGNPWLKAERSWSGEAGLDLFPVQNLRFSATGFIRSSSNLIDYVLTNSGNIRNNENLIDDTEYLYANNLSSVRTAGIETELSLNREVGSGWILKSRLGYTFADALNKEKIASKYISNYARHLVNGMLALQQGALEVALNGLWKQRETDRAEAISAYKSPSYSVWNLKIGYTFYKNVTLGLEVDNVFDERYQDILGARMPGRWAMGTLSWEL</sequence>
<feature type="domain" description="TonB-dependent receptor plug" evidence="13">
    <location>
        <begin position="64"/>
        <end position="166"/>
    </location>
</feature>
<dbReference type="Pfam" id="PF00593">
    <property type="entry name" value="TonB_dep_Rec_b-barrel"/>
    <property type="match status" value="1"/>
</dbReference>
<dbReference type="EMBL" id="FXTH01000006">
    <property type="protein sequence ID" value="SMO60552.1"/>
    <property type="molecule type" value="Genomic_DNA"/>
</dbReference>
<evidence type="ECO:0000259" key="12">
    <source>
        <dbReference type="Pfam" id="PF00593"/>
    </source>
</evidence>
<keyword evidence="2 10" id="KW-0813">Transport</keyword>
<keyword evidence="6" id="KW-0406">Ion transport</keyword>
<comment type="subcellular location">
    <subcellularLocation>
        <location evidence="1 10">Cell outer membrane</location>
        <topology evidence="1 10">Multi-pass membrane protein</topology>
    </subcellularLocation>
</comment>
<evidence type="ECO:0000313" key="14">
    <source>
        <dbReference type="EMBL" id="SMO60552.1"/>
    </source>
</evidence>
<evidence type="ECO:0000256" key="1">
    <source>
        <dbReference type="ARBA" id="ARBA00004571"/>
    </source>
</evidence>
<evidence type="ECO:0000256" key="2">
    <source>
        <dbReference type="ARBA" id="ARBA00022448"/>
    </source>
</evidence>
<dbReference type="PANTHER" id="PTHR30069:SF53">
    <property type="entry name" value="COLICIN I RECEPTOR-RELATED"/>
    <property type="match status" value="1"/>
</dbReference>
<gene>
    <name evidence="14" type="ORF">SAMN06265218_106206</name>
</gene>
<protein>
    <submittedName>
        <fullName evidence="14">Iron complex outermembrane recepter protein</fullName>
    </submittedName>
</protein>
<accession>A0A521CM78</accession>
<organism evidence="14 15">
    <name type="scientific">Fodinibius sediminis</name>
    <dbReference type="NCBI Taxonomy" id="1214077"/>
    <lineage>
        <taxon>Bacteria</taxon>
        <taxon>Pseudomonadati</taxon>
        <taxon>Balneolota</taxon>
        <taxon>Balneolia</taxon>
        <taxon>Balneolales</taxon>
        <taxon>Balneolaceae</taxon>
        <taxon>Fodinibius</taxon>
    </lineage>
</organism>